<gene>
    <name evidence="6" type="primary">FlgE</name>
    <name evidence="6" type="ORF">DAMO_1812</name>
</gene>
<dbReference type="InterPro" id="IPR020013">
    <property type="entry name" value="Flagellar_FlgE/F/G"/>
</dbReference>
<dbReference type="EMBL" id="FP565575">
    <property type="protein sequence ID" value="CBE68870.1"/>
    <property type="molecule type" value="Genomic_DNA"/>
</dbReference>
<dbReference type="GO" id="GO:0009425">
    <property type="term" value="C:bacterial-type flagellum basal body"/>
    <property type="evidence" value="ECO:0007669"/>
    <property type="project" value="UniProtKB-SubCell"/>
</dbReference>
<dbReference type="AlphaFoldDB" id="D5MGI9"/>
<evidence type="ECO:0000313" key="6">
    <source>
        <dbReference type="EMBL" id="CBE68870.1"/>
    </source>
</evidence>
<evidence type="ECO:0000259" key="5">
    <source>
        <dbReference type="Pfam" id="PF22692"/>
    </source>
</evidence>
<protein>
    <submittedName>
        <fullName evidence="6">Flagellar basal body and hook proteins</fullName>
    </submittedName>
</protein>
<keyword evidence="6" id="KW-0966">Cell projection</keyword>
<dbReference type="HOGENOM" id="CLU_013687_0_0_0"/>
<dbReference type="InterPro" id="IPR037925">
    <property type="entry name" value="FlgE/F/G-like"/>
</dbReference>
<dbReference type="PATRIC" id="fig|671143.5.peg.1607"/>
<comment type="similarity">
    <text evidence="1 2">Belongs to the flagella basal body rod proteins family.</text>
</comment>
<dbReference type="Pfam" id="PF06429">
    <property type="entry name" value="Flg_bbr_C"/>
    <property type="match status" value="1"/>
</dbReference>
<reference evidence="6 7" key="1">
    <citation type="journal article" date="2010" name="Nature">
        <title>Nitrite-driven anaerobic methane oxidation by oxygenic bacteria.</title>
        <authorList>
            <person name="Ettwig K.F."/>
            <person name="Butler M.K."/>
            <person name="Le Paslier D."/>
            <person name="Pelletier E."/>
            <person name="Mangenot S."/>
            <person name="Kuypers M.M.M."/>
            <person name="Schreiber F."/>
            <person name="Dutilh B.E."/>
            <person name="Zedelius J."/>
            <person name="de Beer D."/>
            <person name="Gloerich J."/>
            <person name="Wessels H.J.C.T."/>
            <person name="van Allen T."/>
            <person name="Luesken F."/>
            <person name="Wu M."/>
            <person name="van de Pas-Schoonen K.T."/>
            <person name="Op den Camp H.J.M."/>
            <person name="Janssen-Megens E.M."/>
            <person name="Francoijs K-J."/>
            <person name="Stunnenberg H."/>
            <person name="Weissenbach J."/>
            <person name="Jetten M.S.M."/>
            <person name="Strous M."/>
        </authorList>
    </citation>
    <scope>NUCLEOTIDE SEQUENCE [LARGE SCALE GENOMIC DNA]</scope>
</reference>
<accession>D5MGI9</accession>
<evidence type="ECO:0000259" key="4">
    <source>
        <dbReference type="Pfam" id="PF06429"/>
    </source>
</evidence>
<evidence type="ECO:0000256" key="1">
    <source>
        <dbReference type="ARBA" id="ARBA00009677"/>
    </source>
</evidence>
<dbReference type="SUPFAM" id="SSF117143">
    <property type="entry name" value="Flagellar hook protein flgE"/>
    <property type="match status" value="1"/>
</dbReference>
<comment type="subcellular location">
    <subcellularLocation>
        <location evidence="2">Bacterial flagellum basal body</location>
    </subcellularLocation>
</comment>
<dbReference type="InterPro" id="IPR010930">
    <property type="entry name" value="Flg_bb/hook_C_dom"/>
</dbReference>
<evidence type="ECO:0000313" key="7">
    <source>
        <dbReference type="Proteomes" id="UP000006898"/>
    </source>
</evidence>
<organism evidence="6 7">
    <name type="scientific">Methylomirabilis oxygeniifera</name>
    <dbReference type="NCBI Taxonomy" id="671143"/>
    <lineage>
        <taxon>Bacteria</taxon>
        <taxon>Candidatus Methylomirabilota</taxon>
        <taxon>Candidatus Methylomirabilia</taxon>
        <taxon>Candidatus Methylomirabilales</taxon>
        <taxon>Candidatus Methylomirabilaceae</taxon>
        <taxon>Candidatus Methylomirabilis</taxon>
    </lineage>
</organism>
<evidence type="ECO:0000259" key="3">
    <source>
        <dbReference type="Pfam" id="PF00460"/>
    </source>
</evidence>
<proteinExistence type="inferred from homology"/>
<feature type="domain" description="Flagellar basal-body/hook protein C-terminal" evidence="4">
    <location>
        <begin position="196"/>
        <end position="239"/>
    </location>
</feature>
<dbReference type="Proteomes" id="UP000006898">
    <property type="component" value="Chromosome"/>
</dbReference>
<dbReference type="STRING" id="671143.DAMO_1812"/>
<evidence type="ECO:0000256" key="2">
    <source>
        <dbReference type="RuleBase" id="RU362116"/>
    </source>
</evidence>
<dbReference type="InterPro" id="IPR053967">
    <property type="entry name" value="LlgE_F_G-like_D1"/>
</dbReference>
<dbReference type="Pfam" id="PF22692">
    <property type="entry name" value="LlgE_F_G_D1"/>
    <property type="match status" value="1"/>
</dbReference>
<dbReference type="NCBIfam" id="TIGR03506">
    <property type="entry name" value="FlgEFG_subfam"/>
    <property type="match status" value="1"/>
</dbReference>
<keyword evidence="6" id="KW-0282">Flagellum</keyword>
<keyword evidence="6" id="KW-0969">Cilium</keyword>
<feature type="domain" description="Flagellar hook protein FlgE/F/G-like D1" evidence="5">
    <location>
        <begin position="91"/>
        <end position="149"/>
    </location>
</feature>
<dbReference type="InterPro" id="IPR001444">
    <property type="entry name" value="Flag_bb_rod_N"/>
</dbReference>
<dbReference type="GO" id="GO:0071978">
    <property type="term" value="P:bacterial-type flagellum-dependent swarming motility"/>
    <property type="evidence" value="ECO:0007669"/>
    <property type="project" value="TreeGrafter"/>
</dbReference>
<dbReference type="PANTHER" id="PTHR30435">
    <property type="entry name" value="FLAGELLAR PROTEIN"/>
    <property type="match status" value="1"/>
</dbReference>
<dbReference type="KEGG" id="mox:DAMO_1812"/>
<sequence length="245" mass="25951">MVSGLYTAASGLMAQMAKMEALSQNLANTGTPGFKGDLMVIEGGARGPLQSALLIEGRPEGPQPVWIGRRVTDFGRGLIRETQNPLDLANSGPGYFVVQTPQGVRYTRAGNFAIDAEGHLETPDGSRVQGKKGAVQIPGGRFIVDNSGRILVEGQEVDRLRIVDPDSTALIRGGGSLFTLKPSAPEPPVAKTVEIRQGFLEGSNVDAVTAMTQIMVSLRASEAYQKAIHALDQSLNQAASELGRI</sequence>
<dbReference type="eggNOG" id="COG4786">
    <property type="taxonomic scope" value="Bacteria"/>
</dbReference>
<dbReference type="Pfam" id="PF00460">
    <property type="entry name" value="Flg_bb_rod"/>
    <property type="match status" value="1"/>
</dbReference>
<keyword evidence="2" id="KW-0975">Bacterial flagellum</keyword>
<dbReference type="PANTHER" id="PTHR30435:SF19">
    <property type="entry name" value="FLAGELLAR BASAL-BODY ROD PROTEIN FLGG"/>
    <property type="match status" value="1"/>
</dbReference>
<name>D5MGI9_METO1</name>
<feature type="domain" description="Flagellar basal body rod protein N-terminal" evidence="3">
    <location>
        <begin position="5"/>
        <end position="35"/>
    </location>
</feature>